<sequence length="418" mass="48632">MIYIYIFFNILLFVFSRKIFKKNINPVSIYCIVWSIISILYELKFIYYYKLSIKTWSIIFLMQGLFSIGNFMGVLIYNIKVHKKNNTLLDENIIKNKIFKVIMISSLISAISIIPNIVSLIKVYGINGLFSSIGDIYNNRVNGTGENIYISYFGPFIFIALMYTGVYIRKYGVRKFLFLPIILAILNSLSFGGRNNIIMGFLFLTIPMFIGEREYTKQLKLNNKNKIYIIIFIIVFILLFSIINKERANITSISPYVSPLMNKLTSTNHSIYKLYTYATSPIGVLNEYLNNPFYSFGANTFLPIYKQFSKLGFNVELMWTLPFYHIPISSNVGTYIMELIIDFSIPGACAVSYFLGIVSGNIFTKLMDKKDILSYVIVTIVTFCTIMSFFIWYMRSINMWIILFFSIFFGKFIVYQRK</sequence>
<dbReference type="EMBL" id="FQXP01000007">
    <property type="protein sequence ID" value="SHH94252.1"/>
    <property type="molecule type" value="Genomic_DNA"/>
</dbReference>
<proteinExistence type="predicted"/>
<name>A0A1M5X3S8_9CLOT</name>
<feature type="transmembrane region" description="Helical" evidence="1">
    <location>
        <begin position="55"/>
        <end position="77"/>
    </location>
</feature>
<feature type="transmembrane region" description="Helical" evidence="1">
    <location>
        <begin position="27"/>
        <end position="49"/>
    </location>
</feature>
<protein>
    <submittedName>
        <fullName evidence="2">Oligosaccharide repeat unit polymerase</fullName>
    </submittedName>
</protein>
<gene>
    <name evidence="2" type="ORF">SAMN02745196_01963</name>
</gene>
<keyword evidence="1" id="KW-0472">Membrane</keyword>
<dbReference type="STRING" id="1121306.SAMN02745196_01963"/>
<keyword evidence="3" id="KW-1185">Reference proteome</keyword>
<feature type="transmembrane region" description="Helical" evidence="1">
    <location>
        <begin position="397"/>
        <end position="415"/>
    </location>
</feature>
<feature type="transmembrane region" description="Helical" evidence="1">
    <location>
        <begin position="148"/>
        <end position="168"/>
    </location>
</feature>
<evidence type="ECO:0000313" key="3">
    <source>
        <dbReference type="Proteomes" id="UP000184526"/>
    </source>
</evidence>
<accession>A0A1M5X3S8</accession>
<dbReference type="Proteomes" id="UP000184526">
    <property type="component" value="Unassembled WGS sequence"/>
</dbReference>
<keyword evidence="1" id="KW-1133">Transmembrane helix</keyword>
<feature type="transmembrane region" description="Helical" evidence="1">
    <location>
        <begin position="175"/>
        <end position="191"/>
    </location>
</feature>
<evidence type="ECO:0000256" key="1">
    <source>
        <dbReference type="SAM" id="Phobius"/>
    </source>
</evidence>
<feature type="transmembrane region" description="Helical" evidence="1">
    <location>
        <begin position="98"/>
        <end position="121"/>
    </location>
</feature>
<feature type="transmembrane region" description="Helical" evidence="1">
    <location>
        <begin position="227"/>
        <end position="243"/>
    </location>
</feature>
<dbReference type="RefSeq" id="WP_072831851.1">
    <property type="nucleotide sequence ID" value="NZ_FQXP01000007.1"/>
</dbReference>
<keyword evidence="1" id="KW-0812">Transmembrane</keyword>
<evidence type="ECO:0000313" key="2">
    <source>
        <dbReference type="EMBL" id="SHH94252.1"/>
    </source>
</evidence>
<dbReference type="OrthoDB" id="10012622at2"/>
<dbReference type="NCBIfam" id="TIGR04370">
    <property type="entry name" value="glyco_rpt_poly"/>
    <property type="match status" value="1"/>
</dbReference>
<organism evidence="2 3">
    <name type="scientific">Clostridium collagenovorans DSM 3089</name>
    <dbReference type="NCBI Taxonomy" id="1121306"/>
    <lineage>
        <taxon>Bacteria</taxon>
        <taxon>Bacillati</taxon>
        <taxon>Bacillota</taxon>
        <taxon>Clostridia</taxon>
        <taxon>Eubacteriales</taxon>
        <taxon>Clostridiaceae</taxon>
        <taxon>Clostridium</taxon>
    </lineage>
</organism>
<reference evidence="2 3" key="1">
    <citation type="submission" date="2016-11" db="EMBL/GenBank/DDBJ databases">
        <authorList>
            <person name="Jaros S."/>
            <person name="Januszkiewicz K."/>
            <person name="Wedrychowicz H."/>
        </authorList>
    </citation>
    <scope>NUCLEOTIDE SEQUENCE [LARGE SCALE GENOMIC DNA]</scope>
    <source>
        <strain evidence="2 3">DSM 3089</strain>
    </source>
</reference>
<feature type="transmembrane region" description="Helical" evidence="1">
    <location>
        <begin position="339"/>
        <end position="360"/>
    </location>
</feature>
<dbReference type="AlphaFoldDB" id="A0A1M5X3S8"/>
<feature type="transmembrane region" description="Helical" evidence="1">
    <location>
        <begin position="372"/>
        <end position="391"/>
    </location>
</feature>